<evidence type="ECO:0000313" key="2">
    <source>
        <dbReference type="Proteomes" id="UP001202674"/>
    </source>
</evidence>
<keyword evidence="2" id="KW-1185">Reference proteome</keyword>
<dbReference type="AlphaFoldDB" id="A0AAE3FPN8"/>
<comment type="caution">
    <text evidence="1">The sequence shown here is derived from an EMBL/GenBank/DDBJ whole genome shotgun (WGS) entry which is preliminary data.</text>
</comment>
<organism evidence="1 2">
    <name type="scientific">Natranaeroarchaeum aerophilus</name>
    <dbReference type="NCBI Taxonomy" id="2917711"/>
    <lineage>
        <taxon>Archaea</taxon>
        <taxon>Methanobacteriati</taxon>
        <taxon>Methanobacteriota</taxon>
        <taxon>Stenosarchaea group</taxon>
        <taxon>Halobacteria</taxon>
        <taxon>Halobacteriales</taxon>
        <taxon>Natronoarchaeaceae</taxon>
        <taxon>Natranaeroarchaeum</taxon>
    </lineage>
</organism>
<dbReference type="InterPro" id="IPR036217">
    <property type="entry name" value="MethylDNA_cys_MeTrfase_DNAb"/>
</dbReference>
<dbReference type="RefSeq" id="WP_250594913.1">
    <property type="nucleotide sequence ID" value="NZ_JAKRVY010000001.1"/>
</dbReference>
<dbReference type="Gene3D" id="1.10.10.10">
    <property type="entry name" value="Winged helix-like DNA-binding domain superfamily/Winged helix DNA-binding domain"/>
    <property type="match status" value="1"/>
</dbReference>
<accession>A0AAE3FPN8</accession>
<gene>
    <name evidence="1" type="ORF">AArcSt11_04270</name>
</gene>
<name>A0AAE3FPN8_9EURY</name>
<evidence type="ECO:0000313" key="1">
    <source>
        <dbReference type="EMBL" id="MCL9812866.1"/>
    </source>
</evidence>
<dbReference type="InterPro" id="IPR036388">
    <property type="entry name" value="WH-like_DNA-bd_sf"/>
</dbReference>
<dbReference type="SUPFAM" id="SSF46767">
    <property type="entry name" value="Methylated DNA-protein cysteine methyltransferase, C-terminal domain"/>
    <property type="match status" value="1"/>
</dbReference>
<dbReference type="EMBL" id="JAKRVY010000001">
    <property type="protein sequence ID" value="MCL9812866.1"/>
    <property type="molecule type" value="Genomic_DNA"/>
</dbReference>
<reference evidence="1 2" key="1">
    <citation type="journal article" date="2022" name="Syst. Appl. Microbiol.">
        <title>Natronocalculus amylovorans gen. nov., sp. nov., and Natranaeroarchaeum aerophilus sp. nov., dominant culturable amylolytic natronoarchaea from hypersaline soda lakes in southwestern Siberia.</title>
        <authorList>
            <person name="Sorokin D.Y."/>
            <person name="Elcheninov A.G."/>
            <person name="Khizhniak T.V."/>
            <person name="Koenen M."/>
            <person name="Bale N.J."/>
            <person name="Damste J.S.S."/>
            <person name="Kublanov I.V."/>
        </authorList>
    </citation>
    <scope>NUCLEOTIDE SEQUENCE [LARGE SCALE GENOMIC DNA]</scope>
    <source>
        <strain evidence="1 2">AArc-St1-1</strain>
    </source>
</reference>
<sequence length="155" mass="16980">MIEDAGIYAREFAPIDRHVQIGVASSKVLRVTFPETPDAKATTDHPLLDRLDAYLAAREEDGFDDVQVALTVPTDQRRVLESVRDVPFGKAIGIDALTRMTSGLSHEDDGDLETVRTALRENPAPIFIPDHRISDGPGATPPDVVEQLRAIEGLR</sequence>
<protein>
    <submittedName>
        <fullName evidence="1">MGMT family protein</fullName>
    </submittedName>
</protein>
<proteinExistence type="predicted"/>
<dbReference type="Proteomes" id="UP001202674">
    <property type="component" value="Unassembled WGS sequence"/>
</dbReference>